<dbReference type="InterPro" id="IPR000524">
    <property type="entry name" value="Tscrpt_reg_HTH_GntR"/>
</dbReference>
<evidence type="ECO:0000256" key="2">
    <source>
        <dbReference type="ARBA" id="ARBA00023125"/>
    </source>
</evidence>
<gene>
    <name evidence="5" type="ORF">SAMN04488047_108171</name>
</gene>
<dbReference type="AlphaFoldDB" id="A0A1I5RGT9"/>
<dbReference type="InterPro" id="IPR011711">
    <property type="entry name" value="GntR_C"/>
</dbReference>
<dbReference type="Proteomes" id="UP000199356">
    <property type="component" value="Unassembled WGS sequence"/>
</dbReference>
<evidence type="ECO:0000313" key="5">
    <source>
        <dbReference type="EMBL" id="SFP57794.1"/>
    </source>
</evidence>
<dbReference type="RefSeq" id="WP_245759247.1">
    <property type="nucleotide sequence ID" value="NZ_FOXA01000008.1"/>
</dbReference>
<dbReference type="CDD" id="cd07377">
    <property type="entry name" value="WHTH_GntR"/>
    <property type="match status" value="1"/>
</dbReference>
<keyword evidence="2" id="KW-0238">DNA-binding</keyword>
<evidence type="ECO:0000256" key="1">
    <source>
        <dbReference type="ARBA" id="ARBA00023015"/>
    </source>
</evidence>
<dbReference type="InterPro" id="IPR036390">
    <property type="entry name" value="WH_DNA-bd_sf"/>
</dbReference>
<evidence type="ECO:0000259" key="4">
    <source>
        <dbReference type="PROSITE" id="PS50949"/>
    </source>
</evidence>
<dbReference type="STRING" id="441119.SAMN04488047_108171"/>
<dbReference type="Gene3D" id="1.20.120.530">
    <property type="entry name" value="GntR ligand-binding domain-like"/>
    <property type="match status" value="1"/>
</dbReference>
<sequence length="245" mass="26513">MAELEKKTRFMKALMELRELVMSGALEPGQRLSEVAVSQQLGISRTPLREAMARLVEEGFLERIPTGGCRVRQVTVADVVDSIEVRGTIEGMAVRLAAERGAAPGALRVCHDLVDRIDEALGASEAETDFEAYADLNAAFHEALGALAGSETVRREHARVSQLPLAGPSAFLQGQIAVPEIRRSLFVAQRQHRALIEAIEAREGTRAEALAREHARLARANLDYLMQRDPDEAGAVPGLAMVSAG</sequence>
<organism evidence="5 6">
    <name type="scientific">Tranquillimonas alkanivorans</name>
    <dbReference type="NCBI Taxonomy" id="441119"/>
    <lineage>
        <taxon>Bacteria</taxon>
        <taxon>Pseudomonadati</taxon>
        <taxon>Pseudomonadota</taxon>
        <taxon>Alphaproteobacteria</taxon>
        <taxon>Rhodobacterales</taxon>
        <taxon>Roseobacteraceae</taxon>
        <taxon>Tranquillimonas</taxon>
    </lineage>
</organism>
<dbReference type="SUPFAM" id="SSF46785">
    <property type="entry name" value="Winged helix' DNA-binding domain"/>
    <property type="match status" value="1"/>
</dbReference>
<dbReference type="GO" id="GO:0003700">
    <property type="term" value="F:DNA-binding transcription factor activity"/>
    <property type="evidence" value="ECO:0007669"/>
    <property type="project" value="InterPro"/>
</dbReference>
<reference evidence="5 6" key="1">
    <citation type="submission" date="2016-10" db="EMBL/GenBank/DDBJ databases">
        <authorList>
            <person name="de Groot N.N."/>
        </authorList>
    </citation>
    <scope>NUCLEOTIDE SEQUENCE [LARGE SCALE GENOMIC DNA]</scope>
    <source>
        <strain evidence="5 6">DSM 19547</strain>
    </source>
</reference>
<name>A0A1I5RGT9_9RHOB</name>
<keyword evidence="6" id="KW-1185">Reference proteome</keyword>
<dbReference type="InterPro" id="IPR036388">
    <property type="entry name" value="WH-like_DNA-bd_sf"/>
</dbReference>
<dbReference type="PROSITE" id="PS50949">
    <property type="entry name" value="HTH_GNTR"/>
    <property type="match status" value="1"/>
</dbReference>
<dbReference type="InterPro" id="IPR008920">
    <property type="entry name" value="TF_FadR/GntR_C"/>
</dbReference>
<dbReference type="PANTHER" id="PTHR43537:SF49">
    <property type="entry name" value="TRANSCRIPTIONAL REGULATORY PROTEIN"/>
    <property type="match status" value="1"/>
</dbReference>
<dbReference type="PANTHER" id="PTHR43537">
    <property type="entry name" value="TRANSCRIPTIONAL REGULATOR, GNTR FAMILY"/>
    <property type="match status" value="1"/>
</dbReference>
<protein>
    <submittedName>
        <fullName evidence="5">Transcriptional regulator, GntR family</fullName>
    </submittedName>
</protein>
<dbReference type="PRINTS" id="PR00035">
    <property type="entry name" value="HTHGNTR"/>
</dbReference>
<dbReference type="Pfam" id="PF07729">
    <property type="entry name" value="FCD"/>
    <property type="match status" value="1"/>
</dbReference>
<feature type="domain" description="HTH gntR-type" evidence="4">
    <location>
        <begin position="7"/>
        <end position="74"/>
    </location>
</feature>
<dbReference type="Gene3D" id="1.10.10.10">
    <property type="entry name" value="Winged helix-like DNA-binding domain superfamily/Winged helix DNA-binding domain"/>
    <property type="match status" value="1"/>
</dbReference>
<dbReference type="SMART" id="SM00345">
    <property type="entry name" value="HTH_GNTR"/>
    <property type="match status" value="1"/>
</dbReference>
<accession>A0A1I5RGT9</accession>
<proteinExistence type="predicted"/>
<dbReference type="GO" id="GO:0003677">
    <property type="term" value="F:DNA binding"/>
    <property type="evidence" value="ECO:0007669"/>
    <property type="project" value="UniProtKB-KW"/>
</dbReference>
<dbReference type="SMART" id="SM00895">
    <property type="entry name" value="FCD"/>
    <property type="match status" value="1"/>
</dbReference>
<evidence type="ECO:0000256" key="3">
    <source>
        <dbReference type="ARBA" id="ARBA00023163"/>
    </source>
</evidence>
<keyword evidence="1" id="KW-0805">Transcription regulation</keyword>
<dbReference type="EMBL" id="FOXA01000008">
    <property type="protein sequence ID" value="SFP57794.1"/>
    <property type="molecule type" value="Genomic_DNA"/>
</dbReference>
<evidence type="ECO:0000313" key="6">
    <source>
        <dbReference type="Proteomes" id="UP000199356"/>
    </source>
</evidence>
<dbReference type="SUPFAM" id="SSF48008">
    <property type="entry name" value="GntR ligand-binding domain-like"/>
    <property type="match status" value="1"/>
</dbReference>
<dbReference type="Pfam" id="PF00392">
    <property type="entry name" value="GntR"/>
    <property type="match status" value="1"/>
</dbReference>
<keyword evidence="3" id="KW-0804">Transcription</keyword>